<evidence type="ECO:0000256" key="1">
    <source>
        <dbReference type="SAM" id="SignalP"/>
    </source>
</evidence>
<feature type="chain" id="PRO_5013341330" description="DUF2884 domain-containing protein" evidence="1">
    <location>
        <begin position="25"/>
        <end position="254"/>
    </location>
</feature>
<dbReference type="EMBL" id="FUZV01000001">
    <property type="protein sequence ID" value="SKC58962.1"/>
    <property type="molecule type" value="Genomic_DNA"/>
</dbReference>
<sequence>MRRLPLCQSLLCLALGALAMNAQAKEIRCDMTSDYDLTVNDRSVIFTRESGVPKAVVMRQGRLFVDDRWVSLSSDDSQRIREFEQGARKAMPLAHEIGRDAADIAFTALGEVAAGISNHPDKTRQSLDRARKAIDRSIGQSISANRFNSADLERGIQTAVEEVMPSVIGDVVGGALTAALTGDTARLERMDKLDQQVEARIQPRAKALEARAEKLCAQMRELDRLDDALAYRLPAGGALNLLEEKPDQSHTSED</sequence>
<accession>A0A1T5K5D2</accession>
<protein>
    <recommendedName>
        <fullName evidence="4">DUF2884 domain-containing protein</fullName>
    </recommendedName>
</protein>
<name>A0A1T5K5D2_9GAMM</name>
<dbReference type="Pfam" id="PF11101">
    <property type="entry name" value="DUF2884"/>
    <property type="match status" value="1"/>
</dbReference>
<dbReference type="RefSeq" id="WP_139381433.1">
    <property type="nucleotide sequence ID" value="NZ_BMCL01000002.1"/>
</dbReference>
<dbReference type="STRING" id="428993.SAMN06296058_1386"/>
<dbReference type="Proteomes" id="UP000190341">
    <property type="component" value="Unassembled WGS sequence"/>
</dbReference>
<feature type="signal peptide" evidence="1">
    <location>
        <begin position="1"/>
        <end position="24"/>
    </location>
</feature>
<dbReference type="InterPro" id="IPR021307">
    <property type="entry name" value="DUF2884"/>
</dbReference>
<reference evidence="2 3" key="1">
    <citation type="submission" date="2017-02" db="EMBL/GenBank/DDBJ databases">
        <authorList>
            <person name="Peterson S.W."/>
        </authorList>
    </citation>
    <scope>NUCLEOTIDE SEQUENCE [LARGE SCALE GENOMIC DNA]</scope>
    <source>
        <strain evidence="2 3">P15</strain>
    </source>
</reference>
<proteinExistence type="predicted"/>
<keyword evidence="3" id="KW-1185">Reference proteome</keyword>
<organism evidence="2 3">
    <name type="scientific">Pseudoxanthomonas indica</name>
    <dbReference type="NCBI Taxonomy" id="428993"/>
    <lineage>
        <taxon>Bacteria</taxon>
        <taxon>Pseudomonadati</taxon>
        <taxon>Pseudomonadota</taxon>
        <taxon>Gammaproteobacteria</taxon>
        <taxon>Lysobacterales</taxon>
        <taxon>Lysobacteraceae</taxon>
        <taxon>Pseudoxanthomonas</taxon>
    </lineage>
</organism>
<dbReference type="AlphaFoldDB" id="A0A1T5K5D2"/>
<evidence type="ECO:0008006" key="4">
    <source>
        <dbReference type="Google" id="ProtNLM"/>
    </source>
</evidence>
<keyword evidence="1" id="KW-0732">Signal</keyword>
<evidence type="ECO:0000313" key="2">
    <source>
        <dbReference type="EMBL" id="SKC58962.1"/>
    </source>
</evidence>
<dbReference type="OrthoDB" id="7063031at2"/>
<evidence type="ECO:0000313" key="3">
    <source>
        <dbReference type="Proteomes" id="UP000190341"/>
    </source>
</evidence>
<gene>
    <name evidence="2" type="ORF">SAMN06296058_1386</name>
</gene>